<comment type="caution">
    <text evidence="3">The sequence shown here is derived from an EMBL/GenBank/DDBJ whole genome shotgun (WGS) entry which is preliminary data.</text>
</comment>
<reference evidence="3 4" key="1">
    <citation type="journal article" date="2018" name="Genet. Mol. Biol.">
        <title>The genome sequence of Dyella jiangningensis FCAV SCS01 from a lignocellulose-decomposing microbial consortium metagenome reveals potential for biotechnological applications.</title>
        <authorList>
            <person name="Desiderato J.G."/>
            <person name="Alvarenga D.O."/>
            <person name="Constancio M.T.L."/>
            <person name="Alves L.M.C."/>
            <person name="Varani A.M."/>
        </authorList>
    </citation>
    <scope>NUCLEOTIDE SEQUENCE [LARGE SCALE GENOMIC DNA]</scope>
    <source>
        <strain evidence="3 4">FCAV SCS01</strain>
    </source>
</reference>
<sequence>MTSASATIGAVLLAAGNASRFGAPKQLLMLDGEPMVRRMAMAAVAAVLSPVVVVTGAYHEQVLASLGDLDVQVIEHRDWSSGMGGSLAAGVRAIAEQAPSLTSVMLLLADQPSIDATDLARMLKAHARRPDRILAARYDGHLGPPCLFPRFCFDELAALHGTHGARALLDTYAERVDAHDLPAAAFDIDTPADHARWLARYRLEQPDR</sequence>
<keyword evidence="1" id="KW-0460">Magnesium</keyword>
<dbReference type="GO" id="GO:0016779">
    <property type="term" value="F:nucleotidyltransferase activity"/>
    <property type="evidence" value="ECO:0007669"/>
    <property type="project" value="UniProtKB-ARBA"/>
</dbReference>
<dbReference type="Gene3D" id="3.90.550.10">
    <property type="entry name" value="Spore Coat Polysaccharide Biosynthesis Protein SpsA, Chain A"/>
    <property type="match status" value="1"/>
</dbReference>
<dbReference type="CDD" id="cd04182">
    <property type="entry name" value="GT_2_like_f"/>
    <property type="match status" value="1"/>
</dbReference>
<organism evidence="3 4">
    <name type="scientific">Dyella jiangningensis</name>
    <dbReference type="NCBI Taxonomy" id="1379159"/>
    <lineage>
        <taxon>Bacteria</taxon>
        <taxon>Pseudomonadati</taxon>
        <taxon>Pseudomonadota</taxon>
        <taxon>Gammaproteobacteria</taxon>
        <taxon>Lysobacterales</taxon>
        <taxon>Rhodanobacteraceae</taxon>
        <taxon>Dyella</taxon>
    </lineage>
</organism>
<proteinExistence type="predicted"/>
<accession>A0A328P6W1</accession>
<evidence type="ECO:0000313" key="4">
    <source>
        <dbReference type="Proteomes" id="UP000248926"/>
    </source>
</evidence>
<dbReference type="OrthoDB" id="285216at2"/>
<gene>
    <name evidence="3" type="ORF">CA260_11455</name>
</gene>
<dbReference type="PANTHER" id="PTHR43777:SF1">
    <property type="entry name" value="MOLYBDENUM COFACTOR CYTIDYLYLTRANSFERASE"/>
    <property type="match status" value="1"/>
</dbReference>
<dbReference type="PANTHER" id="PTHR43777">
    <property type="entry name" value="MOLYBDENUM COFACTOR CYTIDYLYLTRANSFERASE"/>
    <property type="match status" value="1"/>
</dbReference>
<dbReference type="EMBL" id="NFZS01000002">
    <property type="protein sequence ID" value="RAO76295.1"/>
    <property type="molecule type" value="Genomic_DNA"/>
</dbReference>
<dbReference type="RefSeq" id="WP_111983239.1">
    <property type="nucleotide sequence ID" value="NZ_NFZS01000002.1"/>
</dbReference>
<dbReference type="Pfam" id="PF12804">
    <property type="entry name" value="NTP_transf_3"/>
    <property type="match status" value="1"/>
</dbReference>
<dbReference type="InterPro" id="IPR025877">
    <property type="entry name" value="MobA-like_NTP_Trfase"/>
</dbReference>
<dbReference type="AlphaFoldDB" id="A0A328P6W1"/>
<dbReference type="SUPFAM" id="SSF53448">
    <property type="entry name" value="Nucleotide-diphospho-sugar transferases"/>
    <property type="match status" value="1"/>
</dbReference>
<evidence type="ECO:0000259" key="2">
    <source>
        <dbReference type="Pfam" id="PF12804"/>
    </source>
</evidence>
<keyword evidence="4" id="KW-1185">Reference proteome</keyword>
<evidence type="ECO:0000256" key="1">
    <source>
        <dbReference type="ARBA" id="ARBA00022842"/>
    </source>
</evidence>
<dbReference type="InterPro" id="IPR029044">
    <property type="entry name" value="Nucleotide-diphossugar_trans"/>
</dbReference>
<name>A0A328P6W1_9GAMM</name>
<feature type="domain" description="MobA-like NTP transferase" evidence="2">
    <location>
        <begin position="10"/>
        <end position="172"/>
    </location>
</feature>
<protein>
    <recommendedName>
        <fullName evidence="2">MobA-like NTP transferase domain-containing protein</fullName>
    </recommendedName>
</protein>
<evidence type="ECO:0000313" key="3">
    <source>
        <dbReference type="EMBL" id="RAO76295.1"/>
    </source>
</evidence>
<dbReference type="Proteomes" id="UP000248926">
    <property type="component" value="Unassembled WGS sequence"/>
</dbReference>